<dbReference type="AlphaFoldDB" id="A0A5N6DQ63"/>
<gene>
    <name evidence="2" type="ORF">BDV34DRAFT_73895</name>
</gene>
<keyword evidence="3" id="KW-1185">Reference proteome</keyword>
<sequence>MGGFLLNHRYLADTYQYPIFVNYLSINTITSFIPVVGMGRKGSEKVSRVQDTPLPRSHASMRTNRMFMWEVEVNEQLHGKHNPGRLSASRSPDRHLRTAGVWCMNVR</sequence>
<accession>A0A5N6DQ63</accession>
<organism evidence="2 3">
    <name type="scientific">Aspergillus parasiticus</name>
    <dbReference type="NCBI Taxonomy" id="5067"/>
    <lineage>
        <taxon>Eukaryota</taxon>
        <taxon>Fungi</taxon>
        <taxon>Dikarya</taxon>
        <taxon>Ascomycota</taxon>
        <taxon>Pezizomycotina</taxon>
        <taxon>Eurotiomycetes</taxon>
        <taxon>Eurotiomycetidae</taxon>
        <taxon>Eurotiales</taxon>
        <taxon>Aspergillaceae</taxon>
        <taxon>Aspergillus</taxon>
        <taxon>Aspergillus subgen. Circumdati</taxon>
    </lineage>
</organism>
<keyword evidence="1" id="KW-1133">Transmembrane helix</keyword>
<dbReference type="VEuPathDB" id="FungiDB:BDV34DRAFT_73895"/>
<evidence type="ECO:0000313" key="3">
    <source>
        <dbReference type="Proteomes" id="UP000326532"/>
    </source>
</evidence>
<keyword evidence="1" id="KW-0472">Membrane</keyword>
<name>A0A5N6DQ63_ASPPA</name>
<evidence type="ECO:0000256" key="1">
    <source>
        <dbReference type="SAM" id="Phobius"/>
    </source>
</evidence>
<dbReference type="Proteomes" id="UP000326532">
    <property type="component" value="Unassembled WGS sequence"/>
</dbReference>
<protein>
    <submittedName>
        <fullName evidence="2">Uncharacterized protein</fullName>
    </submittedName>
</protein>
<dbReference type="EMBL" id="ML734959">
    <property type="protein sequence ID" value="KAB8207107.1"/>
    <property type="molecule type" value="Genomic_DNA"/>
</dbReference>
<proteinExistence type="predicted"/>
<feature type="transmembrane region" description="Helical" evidence="1">
    <location>
        <begin position="20"/>
        <end position="38"/>
    </location>
</feature>
<evidence type="ECO:0000313" key="2">
    <source>
        <dbReference type="EMBL" id="KAB8207107.1"/>
    </source>
</evidence>
<reference evidence="2 3" key="1">
    <citation type="submission" date="2019-04" db="EMBL/GenBank/DDBJ databases">
        <title>Fungal friends and foes A comparative genomics study of 23 Aspergillus species from section Flavi.</title>
        <authorList>
            <consortium name="DOE Joint Genome Institute"/>
            <person name="Kjaerbolling I."/>
            <person name="Vesth T.C."/>
            <person name="Frisvad J.C."/>
            <person name="Nybo J.L."/>
            <person name="Theobald S."/>
            <person name="Kildgaard S."/>
            <person name="Petersen T.I."/>
            <person name="Kuo A."/>
            <person name="Sato A."/>
            <person name="Lyhne E.K."/>
            <person name="Kogle M.E."/>
            <person name="Wiebenga A."/>
            <person name="Kun R.S."/>
            <person name="Lubbers R.J."/>
            <person name="Makela M.R."/>
            <person name="Barry K."/>
            <person name="Chovatia M."/>
            <person name="Clum A."/>
            <person name="Daum C."/>
            <person name="Haridas S."/>
            <person name="He G."/>
            <person name="LaButti K."/>
            <person name="Lipzen A."/>
            <person name="Mondo S."/>
            <person name="Pangilinan J."/>
            <person name="Riley R."/>
            <person name="Salamov A."/>
            <person name="Simmons B.A."/>
            <person name="Magnuson J.K."/>
            <person name="Henrissat B."/>
            <person name="Mortensen U.H."/>
            <person name="Larsen T.O."/>
            <person name="De vries R.P."/>
            <person name="Grigoriev I.V."/>
            <person name="Machida M."/>
            <person name="Baker S.E."/>
            <person name="Andersen M.R."/>
        </authorList>
    </citation>
    <scope>NUCLEOTIDE SEQUENCE [LARGE SCALE GENOMIC DNA]</scope>
    <source>
        <strain evidence="2 3">CBS 117618</strain>
    </source>
</reference>
<keyword evidence="1" id="KW-0812">Transmembrane</keyword>